<evidence type="ECO:0000313" key="2">
    <source>
        <dbReference type="EMBL" id="KAK4882468.1"/>
    </source>
</evidence>
<keyword evidence="3" id="KW-1185">Reference proteome</keyword>
<sequence>MVKRGEKCIKIQSRTLFCNLYPMAGGSTPEKFDVTIAAIKKVGGINKNNTFYKSPTTVVSLTTLCKQASGIWRSECIKRSDNEGQHKVDNFLNLLNVTFPAELVVEHDTDIEYGLEGDFDGDDNIVLNLGVAEPDTSQPSISGASKLDEQQGLPLIASYIYVGNSATFQRQQKRPRSPLLQFEEEVDVPQPNADGFRRNANELIVQSREFKETLSKTQQITSEKEVQDDQQPCCSWQNVAPPSPYVSRDSKTKEVPEENPTPGKMLDGISPVPVVSTPVDSVRRRSKQLAEILADIKIINEKKNKVVKKTNRNKTKKKTEMTDKPKTYMAKKPKPIVKHLCKLTKIGRH</sequence>
<accession>A0AAN7QKK1</accession>
<gene>
    <name evidence="2" type="ORF">RN001_005787</name>
</gene>
<feature type="region of interest" description="Disordered" evidence="1">
    <location>
        <begin position="223"/>
        <end position="272"/>
    </location>
</feature>
<feature type="region of interest" description="Disordered" evidence="1">
    <location>
        <begin position="307"/>
        <end position="334"/>
    </location>
</feature>
<organism evidence="2 3">
    <name type="scientific">Aquatica leii</name>
    <dbReference type="NCBI Taxonomy" id="1421715"/>
    <lineage>
        <taxon>Eukaryota</taxon>
        <taxon>Metazoa</taxon>
        <taxon>Ecdysozoa</taxon>
        <taxon>Arthropoda</taxon>
        <taxon>Hexapoda</taxon>
        <taxon>Insecta</taxon>
        <taxon>Pterygota</taxon>
        <taxon>Neoptera</taxon>
        <taxon>Endopterygota</taxon>
        <taxon>Coleoptera</taxon>
        <taxon>Polyphaga</taxon>
        <taxon>Elateriformia</taxon>
        <taxon>Elateroidea</taxon>
        <taxon>Lampyridae</taxon>
        <taxon>Luciolinae</taxon>
        <taxon>Aquatica</taxon>
    </lineage>
</organism>
<feature type="compositionally biased region" description="Basic residues" evidence="1">
    <location>
        <begin position="307"/>
        <end position="317"/>
    </location>
</feature>
<dbReference type="AlphaFoldDB" id="A0AAN7QKK1"/>
<comment type="caution">
    <text evidence="2">The sequence shown here is derived from an EMBL/GenBank/DDBJ whole genome shotgun (WGS) entry which is preliminary data.</text>
</comment>
<name>A0AAN7QKK1_9COLE</name>
<reference evidence="3" key="1">
    <citation type="submission" date="2023-01" db="EMBL/GenBank/DDBJ databases">
        <title>Key to firefly adult light organ development and bioluminescence: homeobox transcription factors regulate luciferase expression and transportation to peroxisome.</title>
        <authorList>
            <person name="Fu X."/>
        </authorList>
    </citation>
    <scope>NUCLEOTIDE SEQUENCE [LARGE SCALE GENOMIC DNA]</scope>
</reference>
<evidence type="ECO:0000256" key="1">
    <source>
        <dbReference type="SAM" id="MobiDB-lite"/>
    </source>
</evidence>
<proteinExistence type="predicted"/>
<protein>
    <submittedName>
        <fullName evidence="2">Uncharacterized protein</fullName>
    </submittedName>
</protein>
<feature type="compositionally biased region" description="Polar residues" evidence="1">
    <location>
        <begin position="229"/>
        <end position="240"/>
    </location>
</feature>
<dbReference type="EMBL" id="JARPUR010000002">
    <property type="protein sequence ID" value="KAK4882468.1"/>
    <property type="molecule type" value="Genomic_DNA"/>
</dbReference>
<evidence type="ECO:0000313" key="3">
    <source>
        <dbReference type="Proteomes" id="UP001353858"/>
    </source>
</evidence>
<dbReference type="Proteomes" id="UP001353858">
    <property type="component" value="Unassembled WGS sequence"/>
</dbReference>